<dbReference type="PANTHER" id="PTHR46910">
    <property type="entry name" value="TRANSCRIPTION FACTOR PDR1"/>
    <property type="match status" value="1"/>
</dbReference>
<evidence type="ECO:0000256" key="4">
    <source>
        <dbReference type="ARBA" id="ARBA00023242"/>
    </source>
</evidence>
<comment type="subcellular location">
    <subcellularLocation>
        <location evidence="1">Nucleus</location>
    </subcellularLocation>
</comment>
<dbReference type="GO" id="GO:0005634">
    <property type="term" value="C:nucleus"/>
    <property type="evidence" value="ECO:0007669"/>
    <property type="project" value="UniProtKB-SubCell"/>
</dbReference>
<dbReference type="Pfam" id="PF04082">
    <property type="entry name" value="Fungal_trans"/>
    <property type="match status" value="1"/>
</dbReference>
<comment type="caution">
    <text evidence="7">The sequence shown here is derived from an EMBL/GenBank/DDBJ whole genome shotgun (WGS) entry which is preliminary data.</text>
</comment>
<dbReference type="InterPro" id="IPR007219">
    <property type="entry name" value="XnlR_reg_dom"/>
</dbReference>
<dbReference type="PANTHER" id="PTHR46910:SF3">
    <property type="entry name" value="HALOTOLERANCE PROTEIN 9-RELATED"/>
    <property type="match status" value="1"/>
</dbReference>
<evidence type="ECO:0000256" key="1">
    <source>
        <dbReference type="ARBA" id="ARBA00004123"/>
    </source>
</evidence>
<accession>A0AAW0EHV6</accession>
<evidence type="ECO:0000259" key="6">
    <source>
        <dbReference type="SMART" id="SM00906"/>
    </source>
</evidence>
<dbReference type="InterPro" id="IPR036864">
    <property type="entry name" value="Zn2-C6_fun-type_DNA-bd_sf"/>
</dbReference>
<proteinExistence type="predicted"/>
<name>A0AAW0EHV6_9AGAR</name>
<evidence type="ECO:0000256" key="3">
    <source>
        <dbReference type="ARBA" id="ARBA00023125"/>
    </source>
</evidence>
<evidence type="ECO:0000259" key="5">
    <source>
        <dbReference type="SMART" id="SM00066"/>
    </source>
</evidence>
<dbReference type="GO" id="GO:0006351">
    <property type="term" value="P:DNA-templated transcription"/>
    <property type="evidence" value="ECO:0007669"/>
    <property type="project" value="InterPro"/>
</dbReference>
<dbReference type="CDD" id="cd00067">
    <property type="entry name" value="GAL4"/>
    <property type="match status" value="1"/>
</dbReference>
<evidence type="ECO:0000256" key="2">
    <source>
        <dbReference type="ARBA" id="ARBA00022723"/>
    </source>
</evidence>
<dbReference type="GO" id="GO:0000981">
    <property type="term" value="F:DNA-binding transcription factor activity, RNA polymerase II-specific"/>
    <property type="evidence" value="ECO:0007669"/>
    <property type="project" value="InterPro"/>
</dbReference>
<feature type="domain" description="Xylanolytic transcriptional activator regulatory" evidence="6">
    <location>
        <begin position="311"/>
        <end position="384"/>
    </location>
</feature>
<sequence length="668" mass="75846">MSTDPLHDDAPKGRRQRACDGCRRMKRDGQDRCAQCVKLNISCTYLNPAELRKVASFYDDYSEEYVETLKTRIAAAEAALSNLVPQAAIRPWIYARAMGSVQALAKPVPVPHLDDSEFVDIADSFKALSLNSSTVRDPGFQGKSSTGGMVKVIVNAKASKSVASSTESRGTIRHVSPKDWSLKPWENYSEISLSNNFSFPDHHLLMHLTDLYFLNFNSILPILHRPAFNHNLDLNLHRQNSAFGVLVLLVCALGCLYLDDAVTRRRALSWTFYDQVELCGQSLRRLPTLDDIQAYCLAAQFLHNTSNTRHAWLHAGFGLRLGQDIGLHRDKFKSQEVSLTEDFERRVWWSLLFLDSQFSIALGRSPAHDLIECDLRLSRECDDEYYPPTGSGVQPTNQPSAIAFFNTMINLYRILHYTHSSLYTTVVNHMRVARLGILDAMGKELDSTLDKWFSNIPAHLIWKPDRQDLLFFDQSAVLYCIYYYARILIHRAFIPGLPAQSMMPSNPNALDICTKAARACIEVANIHQRRTNRPLSFSQHPIFTSAIILLLNKRSDPQDLTKSQTNETHISLAISLVKSQLEFWPSSSFFLYVHFHTSTLYSNFLLKSLYISTVLERLISEEQRQEAVPRQESLAAFNAPSPEFAFPPVFVGDEEILPSNVRRPLRRV</sequence>
<dbReference type="Proteomes" id="UP001362999">
    <property type="component" value="Unassembled WGS sequence"/>
</dbReference>
<dbReference type="EMBL" id="JAWWNJ010000001">
    <property type="protein sequence ID" value="KAK7065044.1"/>
    <property type="molecule type" value="Genomic_DNA"/>
</dbReference>
<reference evidence="7 8" key="1">
    <citation type="journal article" date="2024" name="J Genomics">
        <title>Draft genome sequencing and assembly of Favolaschia claudopus CIRM-BRFM 2984 isolated from oak limbs.</title>
        <authorList>
            <person name="Navarro D."/>
            <person name="Drula E."/>
            <person name="Chaduli D."/>
            <person name="Cazenave R."/>
            <person name="Ahrendt S."/>
            <person name="Wang J."/>
            <person name="Lipzen A."/>
            <person name="Daum C."/>
            <person name="Barry K."/>
            <person name="Grigoriev I.V."/>
            <person name="Favel A."/>
            <person name="Rosso M.N."/>
            <person name="Martin F."/>
        </authorList>
    </citation>
    <scope>NUCLEOTIDE SEQUENCE [LARGE SCALE GENOMIC DNA]</scope>
    <source>
        <strain evidence="7 8">CIRM-BRFM 2984</strain>
    </source>
</reference>
<evidence type="ECO:0000313" key="8">
    <source>
        <dbReference type="Proteomes" id="UP001362999"/>
    </source>
</evidence>
<dbReference type="GO" id="GO:0008270">
    <property type="term" value="F:zinc ion binding"/>
    <property type="evidence" value="ECO:0007669"/>
    <property type="project" value="InterPro"/>
</dbReference>
<dbReference type="Gene3D" id="4.10.240.10">
    <property type="entry name" value="Zn(2)-C6 fungal-type DNA-binding domain"/>
    <property type="match status" value="1"/>
</dbReference>
<protein>
    <submittedName>
        <fullName evidence="7">Zn(2)-C6 fungal-type domain-containing protein</fullName>
    </submittedName>
</protein>
<dbReference type="InterPro" id="IPR001138">
    <property type="entry name" value="Zn2Cys6_DnaBD"/>
</dbReference>
<dbReference type="GO" id="GO:0003677">
    <property type="term" value="F:DNA binding"/>
    <property type="evidence" value="ECO:0007669"/>
    <property type="project" value="UniProtKB-KW"/>
</dbReference>
<dbReference type="SUPFAM" id="SSF57701">
    <property type="entry name" value="Zn2/Cys6 DNA-binding domain"/>
    <property type="match status" value="1"/>
</dbReference>
<dbReference type="CDD" id="cd12148">
    <property type="entry name" value="fungal_TF_MHR"/>
    <property type="match status" value="1"/>
</dbReference>
<dbReference type="AlphaFoldDB" id="A0AAW0EHV6"/>
<organism evidence="7 8">
    <name type="scientific">Favolaschia claudopus</name>
    <dbReference type="NCBI Taxonomy" id="2862362"/>
    <lineage>
        <taxon>Eukaryota</taxon>
        <taxon>Fungi</taxon>
        <taxon>Dikarya</taxon>
        <taxon>Basidiomycota</taxon>
        <taxon>Agaricomycotina</taxon>
        <taxon>Agaricomycetes</taxon>
        <taxon>Agaricomycetidae</taxon>
        <taxon>Agaricales</taxon>
        <taxon>Marasmiineae</taxon>
        <taxon>Mycenaceae</taxon>
        <taxon>Favolaschia</taxon>
    </lineage>
</organism>
<feature type="domain" description="Zn(2)-C6 fungal-type" evidence="5">
    <location>
        <begin position="13"/>
        <end position="54"/>
    </location>
</feature>
<keyword evidence="8" id="KW-1185">Reference proteome</keyword>
<dbReference type="SMART" id="SM00906">
    <property type="entry name" value="Fungal_trans"/>
    <property type="match status" value="1"/>
</dbReference>
<gene>
    <name evidence="7" type="ORF">R3P38DRAFT_2676892</name>
</gene>
<keyword evidence="4" id="KW-0539">Nucleus</keyword>
<dbReference type="SMART" id="SM00066">
    <property type="entry name" value="GAL4"/>
    <property type="match status" value="1"/>
</dbReference>
<evidence type="ECO:0000313" key="7">
    <source>
        <dbReference type="EMBL" id="KAK7065044.1"/>
    </source>
</evidence>
<keyword evidence="2" id="KW-0479">Metal-binding</keyword>
<dbReference type="InterPro" id="IPR050987">
    <property type="entry name" value="AtrR-like"/>
</dbReference>
<keyword evidence="3" id="KW-0238">DNA-binding</keyword>